<feature type="transmembrane region" description="Helical" evidence="7">
    <location>
        <begin position="232"/>
        <end position="248"/>
    </location>
</feature>
<dbReference type="GO" id="GO:0005886">
    <property type="term" value="C:plasma membrane"/>
    <property type="evidence" value="ECO:0007669"/>
    <property type="project" value="TreeGrafter"/>
</dbReference>
<sequence>MLQVLFAPPSLPLVSWLLPLFREQFVLSWRCPVPGLFHVQNQNLDLWSPLLCAVFVVLRFLTFIVRQGGVRVRSSAGRLASWVYLNSQCCSAAAHLLRAEQAHYWLFFLDCVGVAIYQYGCALALFLYSSDEPTMRLSLQIFLPAATVLTWFSCITCYCSKLHVRQPYLLIRKLCLVWMGGAISPVVHRLATFSWMNNATLLLHVLQVVLFLLSFFFFSCPDCFSPGRSHQLFHILLTFCMLVQQEALFQDFVWRRPVLARQFGEEWLLLACASFLCLTFCCAVMALAMRRRAQKKKKKVWPHLHTRGIYFESM</sequence>
<dbReference type="InParanoid" id="A0A665WVA4"/>
<dbReference type="InterPro" id="IPR004254">
    <property type="entry name" value="AdipoR/HlyIII-related"/>
</dbReference>
<keyword evidence="6" id="KW-0862">Zinc</keyword>
<dbReference type="GO" id="GO:0046872">
    <property type="term" value="F:metal ion binding"/>
    <property type="evidence" value="ECO:0007669"/>
    <property type="project" value="UniProtKB-KW"/>
</dbReference>
<evidence type="ECO:0000256" key="6">
    <source>
        <dbReference type="PIRSR" id="PIRSR604254-1"/>
    </source>
</evidence>
<dbReference type="AlphaFoldDB" id="A0A665WVA4"/>
<keyword evidence="4 7" id="KW-1133">Transmembrane helix</keyword>
<dbReference type="PANTHER" id="PTHR20855">
    <property type="entry name" value="ADIPOR/PROGESTIN RECEPTOR-RELATED"/>
    <property type="match status" value="1"/>
</dbReference>
<dbReference type="OMA" id="FHICATI"/>
<reference evidence="8" key="2">
    <citation type="submission" date="2025-08" db="UniProtKB">
        <authorList>
            <consortium name="Ensembl"/>
        </authorList>
    </citation>
    <scope>IDENTIFICATION</scope>
</reference>
<evidence type="ECO:0000256" key="7">
    <source>
        <dbReference type="SAM" id="Phobius"/>
    </source>
</evidence>
<evidence type="ECO:0000256" key="5">
    <source>
        <dbReference type="ARBA" id="ARBA00023136"/>
    </source>
</evidence>
<reference evidence="8" key="3">
    <citation type="submission" date="2025-09" db="UniProtKB">
        <authorList>
            <consortium name="Ensembl"/>
        </authorList>
    </citation>
    <scope>IDENTIFICATION</scope>
</reference>
<protein>
    <submittedName>
        <fullName evidence="8">Progestin and adipoQ receptor family member 8</fullName>
    </submittedName>
</protein>
<feature type="transmembrane region" description="Helical" evidence="7">
    <location>
        <begin position="46"/>
        <end position="65"/>
    </location>
</feature>
<evidence type="ECO:0000256" key="3">
    <source>
        <dbReference type="ARBA" id="ARBA00022692"/>
    </source>
</evidence>
<evidence type="ECO:0000256" key="1">
    <source>
        <dbReference type="ARBA" id="ARBA00004141"/>
    </source>
</evidence>
<dbReference type="GO" id="GO:0003707">
    <property type="term" value="F:nuclear steroid receptor activity"/>
    <property type="evidence" value="ECO:0007669"/>
    <property type="project" value="TreeGrafter"/>
</dbReference>
<comment type="similarity">
    <text evidence="2">Belongs to the ADIPOR family.</text>
</comment>
<evidence type="ECO:0000256" key="2">
    <source>
        <dbReference type="ARBA" id="ARBA00007018"/>
    </source>
</evidence>
<feature type="transmembrane region" description="Helical" evidence="7">
    <location>
        <begin position="104"/>
        <end position="129"/>
    </location>
</feature>
<accession>A0A665WVA4</accession>
<dbReference type="Ensembl" id="ENSENLT00000048688.1">
    <property type="protein sequence ID" value="ENSENLP00000047547.1"/>
    <property type="gene ID" value="ENSENLG00000020097.1"/>
</dbReference>
<feature type="transmembrane region" description="Helical" evidence="7">
    <location>
        <begin position="268"/>
        <end position="289"/>
    </location>
</feature>
<keyword evidence="5 7" id="KW-0472">Membrane</keyword>
<evidence type="ECO:0000256" key="4">
    <source>
        <dbReference type="ARBA" id="ARBA00022989"/>
    </source>
</evidence>
<keyword evidence="9" id="KW-1185">Reference proteome</keyword>
<feature type="binding site" evidence="6">
    <location>
        <position position="234"/>
    </location>
    <ligand>
        <name>Zn(2+)</name>
        <dbReference type="ChEBI" id="CHEBI:29105"/>
    </ligand>
</feature>
<dbReference type="Proteomes" id="UP000472264">
    <property type="component" value="Chromosome 3"/>
</dbReference>
<reference evidence="8" key="1">
    <citation type="submission" date="2021-04" db="EMBL/GenBank/DDBJ databases">
        <authorList>
            <consortium name="Wellcome Sanger Institute Data Sharing"/>
        </authorList>
    </citation>
    <scope>NUCLEOTIDE SEQUENCE [LARGE SCALE GENOMIC DNA]</scope>
</reference>
<feature type="binding site" evidence="6">
    <location>
        <position position="95"/>
    </location>
    <ligand>
        <name>Zn(2+)</name>
        <dbReference type="ChEBI" id="CHEBI:29105"/>
    </ligand>
</feature>
<keyword evidence="3 7" id="KW-0812">Transmembrane</keyword>
<dbReference type="GO" id="GO:0005496">
    <property type="term" value="F:steroid binding"/>
    <property type="evidence" value="ECO:0007669"/>
    <property type="project" value="TreeGrafter"/>
</dbReference>
<name>A0A665WVA4_ECHNA</name>
<evidence type="ECO:0000313" key="8">
    <source>
        <dbReference type="Ensembl" id="ENSENLP00000047547.1"/>
    </source>
</evidence>
<dbReference type="PANTHER" id="PTHR20855:SF22">
    <property type="entry name" value="MEMBRANE PROGESTIN RECEPTOR BETA"/>
    <property type="match status" value="1"/>
</dbReference>
<feature type="transmembrane region" description="Helical" evidence="7">
    <location>
        <begin position="201"/>
        <end position="220"/>
    </location>
</feature>
<dbReference type="Pfam" id="PF03006">
    <property type="entry name" value="HlyIII"/>
    <property type="match status" value="1"/>
</dbReference>
<feature type="transmembrane region" description="Helical" evidence="7">
    <location>
        <begin position="141"/>
        <end position="162"/>
    </location>
</feature>
<comment type="subcellular location">
    <subcellularLocation>
        <location evidence="1">Membrane</location>
        <topology evidence="1">Multi-pass membrane protein</topology>
    </subcellularLocation>
</comment>
<feature type="binding site" evidence="6">
    <location>
        <position position="230"/>
    </location>
    <ligand>
        <name>Zn(2+)</name>
        <dbReference type="ChEBI" id="CHEBI:29105"/>
    </ligand>
</feature>
<keyword evidence="6" id="KW-0479">Metal-binding</keyword>
<organism evidence="8 9">
    <name type="scientific">Echeneis naucrates</name>
    <name type="common">Live sharksucker</name>
    <dbReference type="NCBI Taxonomy" id="173247"/>
    <lineage>
        <taxon>Eukaryota</taxon>
        <taxon>Metazoa</taxon>
        <taxon>Chordata</taxon>
        <taxon>Craniata</taxon>
        <taxon>Vertebrata</taxon>
        <taxon>Euteleostomi</taxon>
        <taxon>Actinopterygii</taxon>
        <taxon>Neopterygii</taxon>
        <taxon>Teleostei</taxon>
        <taxon>Neoteleostei</taxon>
        <taxon>Acanthomorphata</taxon>
        <taxon>Carangaria</taxon>
        <taxon>Carangiformes</taxon>
        <taxon>Echeneidae</taxon>
        <taxon>Echeneis</taxon>
    </lineage>
</organism>
<feature type="transmembrane region" description="Helical" evidence="7">
    <location>
        <begin position="174"/>
        <end position="195"/>
    </location>
</feature>
<evidence type="ECO:0000313" key="9">
    <source>
        <dbReference type="Proteomes" id="UP000472264"/>
    </source>
</evidence>
<proteinExistence type="inferred from homology"/>